<sequence>MVVEGEEEDPIIGVLGASFGGALLSSLTGVVSFIPAALT</sequence>
<dbReference type="EMBL" id="LXQA011359966">
    <property type="protein sequence ID" value="MCI94566.1"/>
    <property type="molecule type" value="Genomic_DNA"/>
</dbReference>
<accession>A0A392W2B3</accession>
<name>A0A392W2B3_9FABA</name>
<evidence type="ECO:0000313" key="2">
    <source>
        <dbReference type="EMBL" id="MCI94566.1"/>
    </source>
</evidence>
<evidence type="ECO:0000256" key="1">
    <source>
        <dbReference type="SAM" id="Phobius"/>
    </source>
</evidence>
<dbReference type="Proteomes" id="UP000265520">
    <property type="component" value="Unassembled WGS sequence"/>
</dbReference>
<keyword evidence="3" id="KW-1185">Reference proteome</keyword>
<keyword evidence="1" id="KW-0472">Membrane</keyword>
<evidence type="ECO:0000313" key="3">
    <source>
        <dbReference type="Proteomes" id="UP000265520"/>
    </source>
</evidence>
<dbReference type="AlphaFoldDB" id="A0A392W2B3"/>
<reference evidence="2 3" key="1">
    <citation type="journal article" date="2018" name="Front. Plant Sci.">
        <title>Red Clover (Trifolium pratense) and Zigzag Clover (T. medium) - A Picture of Genomic Similarities and Differences.</title>
        <authorList>
            <person name="Dluhosova J."/>
            <person name="Istvanek J."/>
            <person name="Nedelnik J."/>
            <person name="Repkova J."/>
        </authorList>
    </citation>
    <scope>NUCLEOTIDE SEQUENCE [LARGE SCALE GENOMIC DNA]</scope>
    <source>
        <strain evidence="3">cv. 10/8</strain>
        <tissue evidence="2">Leaf</tissue>
    </source>
</reference>
<protein>
    <submittedName>
        <fullName evidence="2">Uncharacterized protein</fullName>
    </submittedName>
</protein>
<feature type="non-terminal residue" evidence="2">
    <location>
        <position position="39"/>
    </location>
</feature>
<organism evidence="2 3">
    <name type="scientific">Trifolium medium</name>
    <dbReference type="NCBI Taxonomy" id="97028"/>
    <lineage>
        <taxon>Eukaryota</taxon>
        <taxon>Viridiplantae</taxon>
        <taxon>Streptophyta</taxon>
        <taxon>Embryophyta</taxon>
        <taxon>Tracheophyta</taxon>
        <taxon>Spermatophyta</taxon>
        <taxon>Magnoliopsida</taxon>
        <taxon>eudicotyledons</taxon>
        <taxon>Gunneridae</taxon>
        <taxon>Pentapetalae</taxon>
        <taxon>rosids</taxon>
        <taxon>fabids</taxon>
        <taxon>Fabales</taxon>
        <taxon>Fabaceae</taxon>
        <taxon>Papilionoideae</taxon>
        <taxon>50 kb inversion clade</taxon>
        <taxon>NPAAA clade</taxon>
        <taxon>Hologalegina</taxon>
        <taxon>IRL clade</taxon>
        <taxon>Trifolieae</taxon>
        <taxon>Trifolium</taxon>
    </lineage>
</organism>
<comment type="caution">
    <text evidence="2">The sequence shown here is derived from an EMBL/GenBank/DDBJ whole genome shotgun (WGS) entry which is preliminary data.</text>
</comment>
<feature type="transmembrane region" description="Helical" evidence="1">
    <location>
        <begin position="12"/>
        <end position="38"/>
    </location>
</feature>
<proteinExistence type="predicted"/>
<keyword evidence="1" id="KW-1133">Transmembrane helix</keyword>
<keyword evidence="1" id="KW-0812">Transmembrane</keyword>